<dbReference type="AlphaFoldDB" id="A0ABC9YUS2"/>
<gene>
    <name evidence="1" type="ORF">NSK11_contig00049-0023</name>
</gene>
<organism evidence="1 2">
    <name type="scientific">Nocardia seriolae</name>
    <dbReference type="NCBI Taxonomy" id="37332"/>
    <lineage>
        <taxon>Bacteria</taxon>
        <taxon>Bacillati</taxon>
        <taxon>Actinomycetota</taxon>
        <taxon>Actinomycetes</taxon>
        <taxon>Mycobacteriales</taxon>
        <taxon>Nocardiaceae</taxon>
        <taxon>Nocardia</taxon>
    </lineage>
</organism>
<proteinExistence type="predicted"/>
<dbReference type="EMBL" id="BBYQ01000049">
    <property type="protein sequence ID" value="GAP29105.1"/>
    <property type="molecule type" value="Genomic_DNA"/>
</dbReference>
<reference evidence="2" key="1">
    <citation type="submission" date="2015-07" db="EMBL/GenBank/DDBJ databases">
        <title>Nocardia seriolae U-1 whole genome shotgun sequence.</title>
        <authorList>
            <person name="Imajoh M."/>
            <person name="Fukumoto Y."/>
            <person name="Sukeda M."/>
            <person name="Yamane J."/>
            <person name="Yamasaki K."/>
            <person name="Shimizu M."/>
            <person name="Ohnishi K."/>
            <person name="Oshima S."/>
        </authorList>
    </citation>
    <scope>NUCLEOTIDE SEQUENCE [LARGE SCALE GENOMIC DNA]</scope>
    <source>
        <strain evidence="2">U-1</strain>
    </source>
</reference>
<reference evidence="1 2" key="2">
    <citation type="journal article" date="2016" name="Genome Announc.">
        <title>Draft Genome Sequence of Erythromycin- and Oxytetracycline-Sensitive Nocardia seriolae Strain U-1 (NBRC 110359).</title>
        <authorList>
            <person name="Imajoh M."/>
            <person name="Sukeda M."/>
            <person name="Shimizu M."/>
            <person name="Yamane J."/>
            <person name="Ohnishi K."/>
            <person name="Oshima S."/>
        </authorList>
    </citation>
    <scope>NUCLEOTIDE SEQUENCE [LARGE SCALE GENOMIC DNA]</scope>
    <source>
        <strain evidence="1 2">U-1</strain>
    </source>
</reference>
<accession>A0ABC9YUS2</accession>
<dbReference type="Proteomes" id="UP000037179">
    <property type="component" value="Unassembled WGS sequence"/>
</dbReference>
<protein>
    <submittedName>
        <fullName evidence="1">Uncharacterized protein</fullName>
    </submittedName>
</protein>
<keyword evidence="2" id="KW-1185">Reference proteome</keyword>
<evidence type="ECO:0000313" key="2">
    <source>
        <dbReference type="Proteomes" id="UP000037179"/>
    </source>
</evidence>
<evidence type="ECO:0000313" key="1">
    <source>
        <dbReference type="EMBL" id="GAP29105.1"/>
    </source>
</evidence>
<name>A0ABC9YUS2_9NOCA</name>
<comment type="caution">
    <text evidence="1">The sequence shown here is derived from an EMBL/GenBank/DDBJ whole genome shotgun (WGS) entry which is preliminary data.</text>
</comment>
<sequence length="120" mass="13005">MDIVLESAPYTTECIRCRSSVESAVTEVLGEDARWWNLEGTCPECGNIWEESGYELPPPGFREAILASNGSTVIRVEADSVSTAAVMRVLRLVESFSLAEARAKADELRATGLQGTRVPG</sequence>